<dbReference type="Proteomes" id="UP001560267">
    <property type="component" value="Unassembled WGS sequence"/>
</dbReference>
<dbReference type="PANTHER" id="PTHR46986">
    <property type="entry name" value="ENDORIBONUCLEASE YBEY, CHLOROPLASTIC"/>
    <property type="match status" value="1"/>
</dbReference>
<evidence type="ECO:0000256" key="7">
    <source>
        <dbReference type="ARBA" id="ARBA00022801"/>
    </source>
</evidence>
<evidence type="ECO:0000256" key="6">
    <source>
        <dbReference type="ARBA" id="ARBA00022759"/>
    </source>
</evidence>
<keyword evidence="3 9" id="KW-0698">rRNA processing</keyword>
<keyword evidence="7 9" id="KW-0378">Hydrolase</keyword>
<comment type="function">
    <text evidence="9">Single strand-specific metallo-endoribonuclease involved in late-stage 70S ribosome quality control and in maturation of the 3' terminus of the 16S rRNA.</text>
</comment>
<evidence type="ECO:0000256" key="8">
    <source>
        <dbReference type="ARBA" id="ARBA00022833"/>
    </source>
</evidence>
<gene>
    <name evidence="9 10" type="primary">ybeY</name>
    <name evidence="10" type="ORF">AB6A68_09955</name>
</gene>
<dbReference type="Pfam" id="PF02130">
    <property type="entry name" value="YbeY"/>
    <property type="match status" value="1"/>
</dbReference>
<name>A0ABV3Y3N0_9ACTN</name>
<dbReference type="HAMAP" id="MF_00009">
    <property type="entry name" value="Endoribonucl_YbeY"/>
    <property type="match status" value="1"/>
</dbReference>
<evidence type="ECO:0000256" key="3">
    <source>
        <dbReference type="ARBA" id="ARBA00022552"/>
    </source>
</evidence>
<dbReference type="InterPro" id="IPR002036">
    <property type="entry name" value="YbeY"/>
</dbReference>
<keyword evidence="11" id="KW-1185">Reference proteome</keyword>
<keyword evidence="6 9" id="KW-0255">Endonuclease</keyword>
<keyword evidence="2 9" id="KW-0690">Ribosome biogenesis</keyword>
<reference evidence="10 11" key="1">
    <citation type="submission" date="2024-07" db="EMBL/GenBank/DDBJ databases">
        <title>Draft Genome Sequence of Ferrimicrobium acidiphilum Strain YE2023, Isolated from a Pulp of Bioleach Reactor.</title>
        <authorList>
            <person name="Elkina Y.A."/>
            <person name="Bulaeva A.G."/>
            <person name="Beletsky A.V."/>
            <person name="Mardanov A.V."/>
        </authorList>
    </citation>
    <scope>NUCLEOTIDE SEQUENCE [LARGE SCALE GENOMIC DNA]</scope>
    <source>
        <strain evidence="10 11">YE2023</strain>
    </source>
</reference>
<comment type="caution">
    <text evidence="10">The sequence shown here is derived from an EMBL/GenBank/DDBJ whole genome shotgun (WGS) entry which is preliminary data.</text>
</comment>
<dbReference type="NCBIfam" id="TIGR00043">
    <property type="entry name" value="rRNA maturation RNase YbeY"/>
    <property type="match status" value="1"/>
</dbReference>
<dbReference type="PANTHER" id="PTHR46986:SF1">
    <property type="entry name" value="ENDORIBONUCLEASE YBEY, CHLOROPLASTIC"/>
    <property type="match status" value="1"/>
</dbReference>
<keyword evidence="8 9" id="KW-0862">Zinc</keyword>
<keyword evidence="4 9" id="KW-0540">Nuclease</keyword>
<dbReference type="SUPFAM" id="SSF55486">
    <property type="entry name" value="Metalloproteases ('zincins'), catalytic domain"/>
    <property type="match status" value="1"/>
</dbReference>
<dbReference type="EC" id="3.1.-.-" evidence="9"/>
<evidence type="ECO:0000313" key="10">
    <source>
        <dbReference type="EMBL" id="MEX6430156.1"/>
    </source>
</evidence>
<evidence type="ECO:0000256" key="1">
    <source>
        <dbReference type="ARBA" id="ARBA00010875"/>
    </source>
</evidence>
<dbReference type="InterPro" id="IPR023091">
    <property type="entry name" value="MetalPrtase_cat_dom_sf_prd"/>
</dbReference>
<dbReference type="EMBL" id="JBFSHR010000038">
    <property type="protein sequence ID" value="MEX6430156.1"/>
    <property type="molecule type" value="Genomic_DNA"/>
</dbReference>
<evidence type="ECO:0000256" key="9">
    <source>
        <dbReference type="HAMAP-Rule" id="MF_00009"/>
    </source>
</evidence>
<dbReference type="Gene3D" id="3.40.390.30">
    <property type="entry name" value="Metalloproteases ('zincins'), catalytic domain"/>
    <property type="match status" value="1"/>
</dbReference>
<feature type="binding site" evidence="9">
    <location>
        <position position="149"/>
    </location>
    <ligand>
        <name>Zn(2+)</name>
        <dbReference type="ChEBI" id="CHEBI:29105"/>
        <note>catalytic</note>
    </ligand>
</feature>
<comment type="subcellular location">
    <subcellularLocation>
        <location evidence="9">Cytoplasm</location>
    </subcellularLocation>
</comment>
<keyword evidence="9" id="KW-0963">Cytoplasm</keyword>
<keyword evidence="5 9" id="KW-0479">Metal-binding</keyword>
<evidence type="ECO:0000256" key="4">
    <source>
        <dbReference type="ARBA" id="ARBA00022722"/>
    </source>
</evidence>
<evidence type="ECO:0000256" key="5">
    <source>
        <dbReference type="ARBA" id="ARBA00022723"/>
    </source>
</evidence>
<comment type="cofactor">
    <cofactor evidence="9">
        <name>Zn(2+)</name>
        <dbReference type="ChEBI" id="CHEBI:29105"/>
    </cofactor>
    <text evidence="9">Binds 1 zinc ion.</text>
</comment>
<organism evidence="10 11">
    <name type="scientific">Ferrimicrobium acidiphilum</name>
    <dbReference type="NCBI Taxonomy" id="121039"/>
    <lineage>
        <taxon>Bacteria</taxon>
        <taxon>Bacillati</taxon>
        <taxon>Actinomycetota</taxon>
        <taxon>Acidimicrobiia</taxon>
        <taxon>Acidimicrobiales</taxon>
        <taxon>Acidimicrobiaceae</taxon>
        <taxon>Ferrimicrobium</taxon>
    </lineage>
</organism>
<evidence type="ECO:0000313" key="11">
    <source>
        <dbReference type="Proteomes" id="UP001560267"/>
    </source>
</evidence>
<accession>A0ABV3Y3N0</accession>
<evidence type="ECO:0000256" key="2">
    <source>
        <dbReference type="ARBA" id="ARBA00022517"/>
    </source>
</evidence>
<sequence length="186" mass="20424">MSGGLEVFVANEQDDLPVEEDLFYALAKAVAEQEYRTRPAELSVIFVDRDVIAAMNLEFRAVSGPTDVLSFVIEEEEPPYGGSPDSRRPAAASPVLERPSLLGDIVICPSVAASHAPEHRGDRGHDGTLEDELALLLVHGILHLKGMDHEVDAEAEAMEAREDALLEQFYHPLKALWRARGQEQAD</sequence>
<comment type="similarity">
    <text evidence="1 9">Belongs to the endoribonuclease YbeY family.</text>
</comment>
<proteinExistence type="inferred from homology"/>
<dbReference type="RefSeq" id="WP_369084672.1">
    <property type="nucleotide sequence ID" value="NZ_JBFSHR010000038.1"/>
</dbReference>
<feature type="binding site" evidence="9">
    <location>
        <position position="143"/>
    </location>
    <ligand>
        <name>Zn(2+)</name>
        <dbReference type="ChEBI" id="CHEBI:29105"/>
        <note>catalytic</note>
    </ligand>
</feature>
<feature type="binding site" evidence="9">
    <location>
        <position position="139"/>
    </location>
    <ligand>
        <name>Zn(2+)</name>
        <dbReference type="ChEBI" id="CHEBI:29105"/>
        <note>catalytic</note>
    </ligand>
</feature>
<protein>
    <recommendedName>
        <fullName evidence="9">Endoribonuclease YbeY</fullName>
        <ecNumber evidence="9">3.1.-.-</ecNumber>
    </recommendedName>
</protein>